<reference evidence="2" key="1">
    <citation type="submission" date="2022-12" db="EMBL/GenBank/DDBJ databases">
        <title>New Phytohabitans aurantiacus sp. RD004123 nov., an actinomycete isolated from soil.</title>
        <authorList>
            <person name="Triningsih D.W."/>
            <person name="Harunari E."/>
            <person name="Igarashi Y."/>
        </authorList>
    </citation>
    <scope>NUCLEOTIDE SEQUENCE</scope>
    <source>
        <strain evidence="2">RD004123</strain>
    </source>
</reference>
<dbReference type="Proteomes" id="UP001144280">
    <property type="component" value="Unassembled WGS sequence"/>
</dbReference>
<proteinExistence type="predicted"/>
<feature type="domain" description="NAD-dependent epimerase/dehydratase" evidence="1">
    <location>
        <begin position="3"/>
        <end position="138"/>
    </location>
</feature>
<evidence type="ECO:0000259" key="1">
    <source>
        <dbReference type="Pfam" id="PF01370"/>
    </source>
</evidence>
<dbReference type="Pfam" id="PF01370">
    <property type="entry name" value="Epimerase"/>
    <property type="match status" value="2"/>
</dbReference>
<dbReference type="PANTHER" id="PTHR43245:SF13">
    <property type="entry name" value="UDP-D-APIOSE_UDP-D-XYLOSE SYNTHASE 2"/>
    <property type="match status" value="1"/>
</dbReference>
<organism evidence="2 3">
    <name type="scientific">Phytohabitans aurantiacus</name>
    <dbReference type="NCBI Taxonomy" id="3016789"/>
    <lineage>
        <taxon>Bacteria</taxon>
        <taxon>Bacillati</taxon>
        <taxon>Actinomycetota</taxon>
        <taxon>Actinomycetes</taxon>
        <taxon>Micromonosporales</taxon>
        <taxon>Micromonosporaceae</taxon>
    </lineage>
</organism>
<dbReference type="PANTHER" id="PTHR43245">
    <property type="entry name" value="BIFUNCTIONAL POLYMYXIN RESISTANCE PROTEIN ARNA"/>
    <property type="match status" value="1"/>
</dbReference>
<dbReference type="RefSeq" id="WP_281897604.1">
    <property type="nucleotide sequence ID" value="NZ_BSDI01000017.1"/>
</dbReference>
<dbReference type="InterPro" id="IPR050177">
    <property type="entry name" value="Lipid_A_modif_metabolic_enz"/>
</dbReference>
<gene>
    <name evidence="2" type="primary">galE</name>
    <name evidence="2" type="ORF">Pa4123_38520</name>
</gene>
<feature type="domain" description="NAD-dependent epimerase/dehydratase" evidence="1">
    <location>
        <begin position="169"/>
        <end position="276"/>
    </location>
</feature>
<sequence>MRILITGGAGFIGSHVADAVVAAGHEAVLLDALLPQAHHGKPPPWTAQHQMVRADVRDAGVLAGLLRGVDAVCHQAAMVGHGVDPSDAPLYASHNDHGTAVLLAAMYAAKVRRLVLASSMVVYGEGRYICPEHAVVPPAARRPEDIAAGRFDPTCPRCGTTLTPALVPEDAPLRPRSIYAATKVAQEHLATAWAAQAGGAVYALRYHNVYGPRMPRDTPYAGVASIFRSALARGHAPRVLEDGEQRRDFVHVTDVARANLLALTAPSPPEGFAALNVCSGEPHTVGDMARVLAAALGGPEPIVVGGARAADVRHVMASPEGAAQILGFRARVGFAEGVTAFASDPLREPSAVTTTSTVDG</sequence>
<dbReference type="EMBL" id="BSDI01000017">
    <property type="protein sequence ID" value="GLH98577.1"/>
    <property type="molecule type" value="Genomic_DNA"/>
</dbReference>
<dbReference type="InterPro" id="IPR001509">
    <property type="entry name" value="Epimerase_deHydtase"/>
</dbReference>
<keyword evidence="3" id="KW-1185">Reference proteome</keyword>
<dbReference type="InterPro" id="IPR036291">
    <property type="entry name" value="NAD(P)-bd_dom_sf"/>
</dbReference>
<dbReference type="SUPFAM" id="SSF51735">
    <property type="entry name" value="NAD(P)-binding Rossmann-fold domains"/>
    <property type="match status" value="1"/>
</dbReference>
<comment type="caution">
    <text evidence="2">The sequence shown here is derived from an EMBL/GenBank/DDBJ whole genome shotgun (WGS) entry which is preliminary data.</text>
</comment>
<accession>A0ABQ5QXC7</accession>
<dbReference type="Gene3D" id="3.40.50.720">
    <property type="entry name" value="NAD(P)-binding Rossmann-like Domain"/>
    <property type="match status" value="2"/>
</dbReference>
<evidence type="ECO:0000313" key="3">
    <source>
        <dbReference type="Proteomes" id="UP001144280"/>
    </source>
</evidence>
<evidence type="ECO:0000313" key="2">
    <source>
        <dbReference type="EMBL" id="GLH98577.1"/>
    </source>
</evidence>
<name>A0ABQ5QXC7_9ACTN</name>
<protein>
    <submittedName>
        <fullName evidence="2">UDP-glucose 4-epimerase</fullName>
    </submittedName>
</protein>
<dbReference type="Gene3D" id="3.90.25.10">
    <property type="entry name" value="UDP-galactose 4-epimerase, domain 1"/>
    <property type="match status" value="1"/>
</dbReference>